<dbReference type="Proteomes" id="UP000054988">
    <property type="component" value="Unassembled WGS sequence"/>
</dbReference>
<accession>A0A0W0F7M6</accession>
<sequence length="60" mass="6612">MSTTRVTCITEGLSLMNILDTNEKEEKEHALTVPTTMSPLDITACLTGKWMNVSTMVPLL</sequence>
<evidence type="ECO:0000313" key="2">
    <source>
        <dbReference type="Proteomes" id="UP000054988"/>
    </source>
</evidence>
<name>A0A0W0F7M6_MONRR</name>
<protein>
    <submittedName>
        <fullName evidence="1">Uncharacterized protein</fullName>
    </submittedName>
</protein>
<gene>
    <name evidence="1" type="ORF">WG66_15095</name>
</gene>
<comment type="caution">
    <text evidence="1">The sequence shown here is derived from an EMBL/GenBank/DDBJ whole genome shotgun (WGS) entry which is preliminary data.</text>
</comment>
<dbReference type="AlphaFoldDB" id="A0A0W0F7M6"/>
<reference evidence="1 2" key="1">
    <citation type="submission" date="2015-12" db="EMBL/GenBank/DDBJ databases">
        <title>Draft genome sequence of Moniliophthora roreri, the causal agent of frosty pod rot of cacao.</title>
        <authorList>
            <person name="Aime M.C."/>
            <person name="Diaz-Valderrama J.R."/>
            <person name="Kijpornyongpan T."/>
            <person name="Phillips-Mora W."/>
        </authorList>
    </citation>
    <scope>NUCLEOTIDE SEQUENCE [LARGE SCALE GENOMIC DNA]</scope>
    <source>
        <strain evidence="1 2">MCA 2952</strain>
    </source>
</reference>
<proteinExistence type="predicted"/>
<dbReference type="EMBL" id="LATX01002239">
    <property type="protein sequence ID" value="KTB32330.1"/>
    <property type="molecule type" value="Genomic_DNA"/>
</dbReference>
<evidence type="ECO:0000313" key="1">
    <source>
        <dbReference type="EMBL" id="KTB32330.1"/>
    </source>
</evidence>
<organism evidence="1 2">
    <name type="scientific">Moniliophthora roreri</name>
    <name type="common">Frosty pod rot fungus</name>
    <name type="synonym">Monilia roreri</name>
    <dbReference type="NCBI Taxonomy" id="221103"/>
    <lineage>
        <taxon>Eukaryota</taxon>
        <taxon>Fungi</taxon>
        <taxon>Dikarya</taxon>
        <taxon>Basidiomycota</taxon>
        <taxon>Agaricomycotina</taxon>
        <taxon>Agaricomycetes</taxon>
        <taxon>Agaricomycetidae</taxon>
        <taxon>Agaricales</taxon>
        <taxon>Marasmiineae</taxon>
        <taxon>Marasmiaceae</taxon>
        <taxon>Moniliophthora</taxon>
    </lineage>
</organism>